<feature type="region of interest" description="Disordered" evidence="20">
    <location>
        <begin position="1948"/>
        <end position="1967"/>
    </location>
</feature>
<evidence type="ECO:0000256" key="1">
    <source>
        <dbReference type="ARBA" id="ARBA00004123"/>
    </source>
</evidence>
<dbReference type="InterPro" id="IPR018838">
    <property type="entry name" value="ZGRF1-like_N"/>
</dbReference>
<evidence type="ECO:0000256" key="6">
    <source>
        <dbReference type="ARBA" id="ARBA00022771"/>
    </source>
</evidence>
<dbReference type="InterPro" id="IPR010666">
    <property type="entry name" value="Znf_GRF"/>
</dbReference>
<keyword evidence="9" id="KW-0862">Zinc</keyword>
<dbReference type="GO" id="GO:0005524">
    <property type="term" value="F:ATP binding"/>
    <property type="evidence" value="ECO:0007669"/>
    <property type="project" value="UniProtKB-KW"/>
</dbReference>
<dbReference type="Pfam" id="PF10382">
    <property type="entry name" value="ZGRF1-like_N"/>
    <property type="match status" value="1"/>
</dbReference>
<evidence type="ECO:0000256" key="12">
    <source>
        <dbReference type="ARBA" id="ARBA00023235"/>
    </source>
</evidence>
<dbReference type="EC" id="5.6.2.3" evidence="14"/>
<evidence type="ECO:0000256" key="8">
    <source>
        <dbReference type="ARBA" id="ARBA00022806"/>
    </source>
</evidence>
<evidence type="ECO:0000256" key="13">
    <source>
        <dbReference type="ARBA" id="ARBA00023242"/>
    </source>
</evidence>
<dbReference type="PANTHER" id="PTHR28535:SF1">
    <property type="entry name" value="PROTEIN ZGRF1"/>
    <property type="match status" value="1"/>
</dbReference>
<feature type="region of interest" description="Disordered" evidence="20">
    <location>
        <begin position="576"/>
        <end position="602"/>
    </location>
</feature>
<keyword evidence="5" id="KW-0227">DNA damage</keyword>
<dbReference type="PROSITE" id="PS51999">
    <property type="entry name" value="ZF_GRF"/>
    <property type="match status" value="1"/>
</dbReference>
<keyword evidence="2" id="KW-0597">Phosphoprotein</keyword>
<evidence type="ECO:0000256" key="14">
    <source>
        <dbReference type="ARBA" id="ARBA00044969"/>
    </source>
</evidence>
<feature type="region of interest" description="Disordered" evidence="20">
    <location>
        <begin position="225"/>
        <end position="249"/>
    </location>
</feature>
<evidence type="ECO:0000313" key="22">
    <source>
        <dbReference type="EMBL" id="KAF6402905.1"/>
    </source>
</evidence>
<dbReference type="EMBL" id="JACASE010000016">
    <property type="protein sequence ID" value="KAF6402905.1"/>
    <property type="molecule type" value="Genomic_DNA"/>
</dbReference>
<feature type="region of interest" description="Disordered" evidence="20">
    <location>
        <begin position="616"/>
        <end position="636"/>
    </location>
</feature>
<protein>
    <recommendedName>
        <fullName evidence="17">5'-3' DNA helicase ZGRF1</fullName>
        <ecNumber evidence="14">5.6.2.3</ecNumber>
    </recommendedName>
    <alternativeName>
        <fullName evidence="18">GRF-type zinc finger domain-containing protein 1</fullName>
    </alternativeName>
</protein>
<feature type="region of interest" description="Disordered" evidence="20">
    <location>
        <begin position="452"/>
        <end position="515"/>
    </location>
</feature>
<evidence type="ECO:0000259" key="21">
    <source>
        <dbReference type="PROSITE" id="PS51999"/>
    </source>
</evidence>
<dbReference type="InterPro" id="IPR041679">
    <property type="entry name" value="DNA2/NAM7-like_C"/>
</dbReference>
<feature type="compositionally biased region" description="Polar residues" evidence="20">
    <location>
        <begin position="898"/>
        <end position="910"/>
    </location>
</feature>
<dbReference type="InterPro" id="IPR041677">
    <property type="entry name" value="DNA2/NAM7_AAA_11"/>
</dbReference>
<dbReference type="InterPro" id="IPR052800">
    <property type="entry name" value="DNA_Repair_Helicase_ZGRF1"/>
</dbReference>
<evidence type="ECO:0000256" key="3">
    <source>
        <dbReference type="ARBA" id="ARBA00022723"/>
    </source>
</evidence>
<keyword evidence="3" id="KW-0479">Metal-binding</keyword>
<feature type="compositionally biased region" description="Polar residues" evidence="20">
    <location>
        <begin position="627"/>
        <end position="636"/>
    </location>
</feature>
<keyword evidence="12" id="KW-0413">Isomerase</keyword>
<dbReference type="GO" id="GO:0008270">
    <property type="term" value="F:zinc ion binding"/>
    <property type="evidence" value="ECO:0007669"/>
    <property type="project" value="UniProtKB-KW"/>
</dbReference>
<dbReference type="Pfam" id="PF13087">
    <property type="entry name" value="AAA_12"/>
    <property type="match status" value="1"/>
</dbReference>
<feature type="region of interest" description="Disordered" evidence="20">
    <location>
        <begin position="752"/>
        <end position="776"/>
    </location>
</feature>
<gene>
    <name evidence="22" type="ORF">HJG63_020966</name>
</gene>
<evidence type="ECO:0000256" key="20">
    <source>
        <dbReference type="SAM" id="MobiDB-lite"/>
    </source>
</evidence>
<dbReference type="GO" id="GO:0005634">
    <property type="term" value="C:nucleus"/>
    <property type="evidence" value="ECO:0007669"/>
    <property type="project" value="UniProtKB-SubCell"/>
</dbReference>
<feature type="region of interest" description="Disordered" evidence="20">
    <location>
        <begin position="527"/>
        <end position="555"/>
    </location>
</feature>
<evidence type="ECO:0000256" key="4">
    <source>
        <dbReference type="ARBA" id="ARBA00022741"/>
    </source>
</evidence>
<feature type="compositionally biased region" description="Polar residues" evidence="20">
    <location>
        <begin position="398"/>
        <end position="411"/>
    </location>
</feature>
<evidence type="ECO:0000256" key="9">
    <source>
        <dbReference type="ARBA" id="ARBA00022833"/>
    </source>
</evidence>
<dbReference type="GO" id="GO:0035861">
    <property type="term" value="C:site of double-strand break"/>
    <property type="evidence" value="ECO:0007669"/>
    <property type="project" value="TreeGrafter"/>
</dbReference>
<dbReference type="PANTHER" id="PTHR28535">
    <property type="entry name" value="ZINC FINGER GRF-TYPE CONTAINING 1"/>
    <property type="match status" value="1"/>
</dbReference>
<keyword evidence="8" id="KW-0347">Helicase</keyword>
<dbReference type="Gene3D" id="3.40.50.300">
    <property type="entry name" value="P-loop containing nucleotide triphosphate hydrolases"/>
    <property type="match status" value="2"/>
</dbReference>
<feature type="domain" description="GRF-type" evidence="21">
    <location>
        <begin position="1241"/>
        <end position="1283"/>
    </location>
</feature>
<comment type="caution">
    <text evidence="22">The sequence shown here is derived from an EMBL/GenBank/DDBJ whole genome shotgun (WGS) entry which is preliminary data.</text>
</comment>
<comment type="subunit">
    <text evidence="16">Interacts with DNA repair protein RAD51; the interaction promotes RAD51 strand exchange activity. Also interacts with DNA repair proteins EXO1 and BRCA1; the interactions are increased following DNA damage induction.</text>
</comment>
<evidence type="ECO:0000256" key="10">
    <source>
        <dbReference type="ARBA" id="ARBA00022840"/>
    </source>
</evidence>
<dbReference type="Pfam" id="PF06839">
    <property type="entry name" value="Zn_ribbon_GRF"/>
    <property type="match status" value="1"/>
</dbReference>
<evidence type="ECO:0000256" key="16">
    <source>
        <dbReference type="ARBA" id="ARBA00066212"/>
    </source>
</evidence>
<keyword evidence="7" id="KW-0378">Hydrolase</keyword>
<keyword evidence="23" id="KW-1185">Reference proteome</keyword>
<dbReference type="GO" id="GO:0043139">
    <property type="term" value="F:5'-3' DNA helicase activity"/>
    <property type="evidence" value="ECO:0007669"/>
    <property type="project" value="UniProtKB-EC"/>
</dbReference>
<evidence type="ECO:0000256" key="2">
    <source>
        <dbReference type="ARBA" id="ARBA00022553"/>
    </source>
</evidence>
<comment type="subcellular location">
    <subcellularLocation>
        <location evidence="1">Nucleus</location>
    </subcellularLocation>
</comment>
<proteinExistence type="predicted"/>
<evidence type="ECO:0000256" key="7">
    <source>
        <dbReference type="ARBA" id="ARBA00022801"/>
    </source>
</evidence>
<accession>A0A7J8BX00</accession>
<keyword evidence="11" id="KW-0234">DNA repair</keyword>
<evidence type="ECO:0000256" key="18">
    <source>
        <dbReference type="ARBA" id="ARBA00083828"/>
    </source>
</evidence>
<keyword evidence="10" id="KW-0067">ATP-binding</keyword>
<evidence type="ECO:0000313" key="23">
    <source>
        <dbReference type="Proteomes" id="UP000593571"/>
    </source>
</evidence>
<feature type="region of interest" description="Disordered" evidence="20">
    <location>
        <begin position="860"/>
        <end position="884"/>
    </location>
</feature>
<organism evidence="22 23">
    <name type="scientific">Rousettus aegyptiacus</name>
    <name type="common">Egyptian fruit bat</name>
    <name type="synonym">Pteropus aegyptiacus</name>
    <dbReference type="NCBI Taxonomy" id="9407"/>
    <lineage>
        <taxon>Eukaryota</taxon>
        <taxon>Metazoa</taxon>
        <taxon>Chordata</taxon>
        <taxon>Craniata</taxon>
        <taxon>Vertebrata</taxon>
        <taxon>Euteleostomi</taxon>
        <taxon>Mammalia</taxon>
        <taxon>Eutheria</taxon>
        <taxon>Laurasiatheria</taxon>
        <taxon>Chiroptera</taxon>
        <taxon>Yinpterochiroptera</taxon>
        <taxon>Pteropodoidea</taxon>
        <taxon>Pteropodidae</taxon>
        <taxon>Rousettinae</taxon>
        <taxon>Rousettus</taxon>
    </lineage>
</organism>
<keyword evidence="13" id="KW-0539">Nucleus</keyword>
<evidence type="ECO:0000256" key="19">
    <source>
        <dbReference type="PROSITE-ProRule" id="PRU01343"/>
    </source>
</evidence>
<dbReference type="GO" id="GO:0006302">
    <property type="term" value="P:double-strand break repair"/>
    <property type="evidence" value="ECO:0007669"/>
    <property type="project" value="TreeGrafter"/>
</dbReference>
<evidence type="ECO:0000256" key="11">
    <source>
        <dbReference type="ARBA" id="ARBA00023204"/>
    </source>
</evidence>
<keyword evidence="6 19" id="KW-0863">Zinc-finger</keyword>
<feature type="region of interest" description="Disordered" evidence="20">
    <location>
        <begin position="898"/>
        <end position="920"/>
    </location>
</feature>
<feature type="compositionally biased region" description="Polar residues" evidence="20">
    <location>
        <begin position="238"/>
        <end position="249"/>
    </location>
</feature>
<dbReference type="InterPro" id="IPR027417">
    <property type="entry name" value="P-loop_NTPase"/>
</dbReference>
<dbReference type="Pfam" id="PF13086">
    <property type="entry name" value="AAA_11"/>
    <property type="match status" value="1"/>
</dbReference>
<evidence type="ECO:0000256" key="15">
    <source>
        <dbReference type="ARBA" id="ARBA00048954"/>
    </source>
</evidence>
<dbReference type="FunFam" id="3.40.50.300:FF:001087">
    <property type="entry name" value="ZGRF1 isoform 9"/>
    <property type="match status" value="1"/>
</dbReference>
<feature type="region of interest" description="Disordered" evidence="20">
    <location>
        <begin position="1107"/>
        <end position="1148"/>
    </location>
</feature>
<dbReference type="Proteomes" id="UP000593571">
    <property type="component" value="Unassembled WGS sequence"/>
</dbReference>
<dbReference type="GO" id="GO:0016787">
    <property type="term" value="F:hydrolase activity"/>
    <property type="evidence" value="ECO:0007669"/>
    <property type="project" value="UniProtKB-KW"/>
</dbReference>
<keyword evidence="4" id="KW-0547">Nucleotide-binding</keyword>
<evidence type="ECO:0000256" key="5">
    <source>
        <dbReference type="ARBA" id="ARBA00022763"/>
    </source>
</evidence>
<evidence type="ECO:0000256" key="17">
    <source>
        <dbReference type="ARBA" id="ARBA00072540"/>
    </source>
</evidence>
<dbReference type="InterPro" id="IPR047187">
    <property type="entry name" value="SF1_C_Upf1"/>
</dbReference>
<dbReference type="SUPFAM" id="SSF52540">
    <property type="entry name" value="P-loop containing nucleoside triphosphate hydrolases"/>
    <property type="match status" value="1"/>
</dbReference>
<name>A0A7J8BX00_ROUAE</name>
<feature type="region of interest" description="Disordered" evidence="20">
    <location>
        <begin position="962"/>
        <end position="991"/>
    </location>
</feature>
<comment type="catalytic activity">
    <reaction evidence="15">
        <text>ATP + H2O = ADP + phosphate + H(+)</text>
        <dbReference type="Rhea" id="RHEA:13065"/>
        <dbReference type="ChEBI" id="CHEBI:15377"/>
        <dbReference type="ChEBI" id="CHEBI:15378"/>
        <dbReference type="ChEBI" id="CHEBI:30616"/>
        <dbReference type="ChEBI" id="CHEBI:43474"/>
        <dbReference type="ChEBI" id="CHEBI:456216"/>
        <dbReference type="EC" id="5.6.2.3"/>
    </reaction>
</comment>
<feature type="compositionally biased region" description="Basic and acidic residues" evidence="20">
    <location>
        <begin position="1948"/>
        <end position="1961"/>
    </location>
</feature>
<reference evidence="22 23" key="1">
    <citation type="journal article" date="2020" name="Nature">
        <title>Six reference-quality genomes reveal evolution of bat adaptations.</title>
        <authorList>
            <person name="Jebb D."/>
            <person name="Huang Z."/>
            <person name="Pippel M."/>
            <person name="Hughes G.M."/>
            <person name="Lavrichenko K."/>
            <person name="Devanna P."/>
            <person name="Winkler S."/>
            <person name="Jermiin L.S."/>
            <person name="Skirmuntt E.C."/>
            <person name="Katzourakis A."/>
            <person name="Burkitt-Gray L."/>
            <person name="Ray D.A."/>
            <person name="Sullivan K.A.M."/>
            <person name="Roscito J.G."/>
            <person name="Kirilenko B.M."/>
            <person name="Davalos L.M."/>
            <person name="Corthals A.P."/>
            <person name="Power M.L."/>
            <person name="Jones G."/>
            <person name="Ransome R.D."/>
            <person name="Dechmann D.K.N."/>
            <person name="Locatelli A.G."/>
            <person name="Puechmaille S.J."/>
            <person name="Fedrigo O."/>
            <person name="Jarvis E.D."/>
            <person name="Hiller M."/>
            <person name="Vernes S.C."/>
            <person name="Myers E.W."/>
            <person name="Teeling E.C."/>
        </authorList>
    </citation>
    <scope>NUCLEOTIDE SEQUENCE [LARGE SCALE GENOMIC DNA]</scope>
    <source>
        <strain evidence="22">MRouAeg1</strain>
        <tissue evidence="22">Muscle</tissue>
    </source>
</reference>
<feature type="compositionally biased region" description="Polar residues" evidence="20">
    <location>
        <begin position="473"/>
        <end position="487"/>
    </location>
</feature>
<feature type="region of interest" description="Disordered" evidence="20">
    <location>
        <begin position="395"/>
        <end position="425"/>
    </location>
</feature>
<sequence>MERQEFIVLYTHQKMKKSKVWQDGILKVTRCRNKAVLYDDKGGCLESFFLKCLEVKPGDDIESDRFLITVEEVRAAESAGFEQDVMKGAPALGSHGAVPTGRSLGYPPAGLRRKFPGFKGPRQVPKKVVVTEHGDSAAAFEAEERGGPILLSPFPSSPCLFTAVGSSSMNEVPADAENPVVRWDRDGCGPPFSSAASTPSCKINAEMPREESDFCSPFGSVNKRSDSLLTSEPMKRGSLTSPSSGAPQSIRSRAQIVALLKSKPTRMSQEVNPETVEHFPWVHPLGALEVPAHPEGLIAQEEADGVGRAGKSESWWAPCLSSQRPSAHSSAIVGNDLERRPQAQGDDSNLKLKDLLVHRRMQFLESRAENGRQRDEDKLVGDDLSWVQEGRLEVPSLRESSSSPVTCSSAGNGRLLPESDVPGHGQVSVNQNDLCVTGPILLRAGAPEVHECGTPGKGRKQAVSCPPGPDRLQTASSLSSGPGTSAAATGMFSGSGADNESLGTVPEPTGCGTQPALEVTFNLNSFETSDTEEESWESSRGPQDSEGRAQGTLPRGCGSVARPGCAGGSCGDGGHGHWPSPTGEPAETFPAKEPPPPGFCGDTCVGFDAGAWEAGGPAGDIRELGDTLSSSDSSAWTDDVCADHEDASKSTPKLVINGGFTALSNEPKGINMDFHIPHFLNTATNQTPGNNCFTTGGDLDQSDGQILPTVSGGDGGVQPFDACQTHSEEHPTLGQSDPRVCGSWFYSLGGKQHVPKDAGPQSPEPKGLGGEIGEPHNRVEVDTAGEGRQYWSGPRTSSEPSGSVTDISLLKLLSEHGSALEGLEMLRKKTACERQGVAQTHAPDGSPQAGEPLMAAVSQARPKPLNRNPQQCPAPAMPKENEAEPREPLPFLQVMSSEQMSTGGSVSPFSLDSGDEDRTEDFPVESLEARASPVMKKFSSVENKDFQRLPLESSTRVPLVTLPPADGLPDLRPQSHVTGCDRPEASDSPVSNLWEDSAALPFVLVPEGQREASLFKGSRAVTPGGDSLLRSVSAQSKWQKYQNTARCRLPKRSRLDTEVPGGVFAKSVSGRCFGDTGQRQGDAVRGCSLDAARVQMIRGVLRQQQRGVSHDWASGGQAPPLDLEQTSRTEETPTEPGGPARRKHAAPGLSQEISDSELCFPSRQKATSAGLPRRQTRVPAVFQSPAHYKRLFASCLIEHLNILLFGLAQRLHKALSKVDISFYTSSKGEKPEDVEENVPSCLHRQPAKLVMVKKEGPNKGRLFYTCSAPKAGQCTFFRWLEEVTPGHSTREASASRTVLRDVKSIGLYLRSQKIPFYEECQLLVRKGFDFQRKQYGKLKKFRTVNPEFYNEPKSKLYLKLSRKESSSTYSKDDLWVVSKTLDFELDTFIACSAFFGPSSTSEVELLPLKGYLPSHWPVDTVVHALLACNAGAELAALRNLADFNPATLPLTRHLLAMPPSAAWSGQRAGGARFVPPAVSSAAPSPGAALQLASDLARAHTLNDGQAAALARVAQMLAAGAPPVTLVQVVVLFFVRLFEQSEAPTGGNARPWKLLIASSTNVAVDRVLLGLLSLGFDKFIRVGSVRKIAKPVLPYSLHAGSESASEQLTELHALLKEDLTPRERLCVRSSIEQHKLGTNKTLLRQVRVVGVTCAACLFPCMDDLRFPVVVLDECSQVTEPASLLPIARFECEKLIVVGDPKQLPPTIQGSEAAHENGLEQTLFDRLCLMGHEPVLLRTQYRCHPAISAVANDLFYGGVLANGVSEADRAPLLAWLPTLCFYSVRGLEQSEGDNSFHNVAEAAFTLKLIRAVLASGVPGSAVGVITLYRAQMCKLCHLLRDADSDLPDVKAVQVSTVDAFQGAEKEIVILSCVRTRQVGFIDSEKRMNVALTRGRRHLLIVGHLACLRGSRLWGRVIQHCAGREDGLQHGSQCEPQLDLLLKDYFEKQAEEKQEKTTEKDTSRLRKGAV</sequence>
<dbReference type="CDD" id="cd18808">
    <property type="entry name" value="SF1_C_Upf1"/>
    <property type="match status" value="1"/>
</dbReference>